<comment type="caution">
    <text evidence="2">The sequence shown here is derived from an EMBL/GenBank/DDBJ whole genome shotgun (WGS) entry which is preliminary data.</text>
</comment>
<accession>A0AAN9U4B5</accession>
<evidence type="ECO:0000313" key="3">
    <source>
        <dbReference type="Proteomes" id="UP001367676"/>
    </source>
</evidence>
<organism evidence="2 3">
    <name type="scientific">Parthenolecanium corni</name>
    <dbReference type="NCBI Taxonomy" id="536013"/>
    <lineage>
        <taxon>Eukaryota</taxon>
        <taxon>Metazoa</taxon>
        <taxon>Ecdysozoa</taxon>
        <taxon>Arthropoda</taxon>
        <taxon>Hexapoda</taxon>
        <taxon>Insecta</taxon>
        <taxon>Pterygota</taxon>
        <taxon>Neoptera</taxon>
        <taxon>Paraneoptera</taxon>
        <taxon>Hemiptera</taxon>
        <taxon>Sternorrhyncha</taxon>
        <taxon>Coccoidea</taxon>
        <taxon>Coccidae</taxon>
        <taxon>Parthenolecanium</taxon>
    </lineage>
</organism>
<evidence type="ECO:0000256" key="1">
    <source>
        <dbReference type="SAM" id="MobiDB-lite"/>
    </source>
</evidence>
<dbReference type="GO" id="GO:0005576">
    <property type="term" value="C:extracellular region"/>
    <property type="evidence" value="ECO:0007669"/>
    <property type="project" value="TreeGrafter"/>
</dbReference>
<gene>
    <name evidence="2" type="ORF">V9T40_006159</name>
</gene>
<dbReference type="InterPro" id="IPR029034">
    <property type="entry name" value="Cystine-knot_cytokine"/>
</dbReference>
<protein>
    <submittedName>
        <fullName evidence="2">Uncharacterized protein</fullName>
    </submittedName>
</protein>
<keyword evidence="3" id="KW-1185">Reference proteome</keyword>
<dbReference type="EMBL" id="JBBCAQ010000003">
    <property type="protein sequence ID" value="KAK7604973.1"/>
    <property type="molecule type" value="Genomic_DNA"/>
</dbReference>
<name>A0AAN9U4B5_9HEMI</name>
<reference evidence="2 3" key="1">
    <citation type="submission" date="2024-03" db="EMBL/GenBank/DDBJ databases">
        <title>Adaptation during the transition from Ophiocordyceps entomopathogen to insect associate is accompanied by gene loss and intensified selection.</title>
        <authorList>
            <person name="Ward C.M."/>
            <person name="Onetto C.A."/>
            <person name="Borneman A.R."/>
        </authorList>
    </citation>
    <scope>NUCLEOTIDE SEQUENCE [LARGE SCALE GENOMIC DNA]</scope>
    <source>
        <strain evidence="2">AWRI1</strain>
        <tissue evidence="2">Single Adult Female</tissue>
    </source>
</reference>
<dbReference type="PANTHER" id="PTHR23199">
    <property type="entry name" value="NEUROTROPHIN 1-RELATED"/>
    <property type="match status" value="1"/>
</dbReference>
<proteinExistence type="predicted"/>
<dbReference type="GO" id="GO:0005121">
    <property type="term" value="F:Toll binding"/>
    <property type="evidence" value="ECO:0007669"/>
    <property type="project" value="TreeGrafter"/>
</dbReference>
<dbReference type="GO" id="GO:0045087">
    <property type="term" value="P:innate immune response"/>
    <property type="evidence" value="ECO:0007669"/>
    <property type="project" value="TreeGrafter"/>
</dbReference>
<dbReference type="Gene3D" id="2.10.90.10">
    <property type="entry name" value="Cystine-knot cytokines"/>
    <property type="match status" value="1"/>
</dbReference>
<dbReference type="PANTHER" id="PTHR23199:SF7">
    <property type="entry name" value="RE45222P"/>
    <property type="match status" value="1"/>
</dbReference>
<sequence>MKIDNVVLICCQSHGRSMGNNVPESSMESISLEEKITLRSCIGKRVSSPNMWKKSLNNLCGDLNKGSIPANPMNQNIYGTPYPFELIKNKTLEFFSKTLPILKADETIPKVATVQAEPQYYLYQQPANFKSKPLQRMKRSSESNSTDLKEDSISKKFENTANSTHRQSRKFCDNDRGLLCILYKLIQGQLFRSLVAQKRQDPPHLEYRTSADTTPTSMVDGPPTPCPAKVEYATPVFARNYQGIWRYVVQIPYEGYFTQTIEVTKCINSKCHYMDGGCLSSPRWVSLLVAEIYYPETITPINRRPPVHRSPVMSDDPPPINEFHTYQQYLHKRAVPSNGEPKSSQPKKTHCDGVDELGCFQVRLYYDWFLVPGSCKCWRPDYFSKYMRWSRDLSYEL</sequence>
<evidence type="ECO:0000313" key="2">
    <source>
        <dbReference type="EMBL" id="KAK7604973.1"/>
    </source>
</evidence>
<dbReference type="Proteomes" id="UP001367676">
    <property type="component" value="Unassembled WGS sequence"/>
</dbReference>
<feature type="region of interest" description="Disordered" evidence="1">
    <location>
        <begin position="202"/>
        <end position="222"/>
    </location>
</feature>
<dbReference type="AlphaFoldDB" id="A0AAN9U4B5"/>
<dbReference type="InterPro" id="IPR052444">
    <property type="entry name" value="Spz/Toll_ligand-like"/>
</dbReference>
<dbReference type="SUPFAM" id="SSF57501">
    <property type="entry name" value="Cystine-knot cytokines"/>
    <property type="match status" value="1"/>
</dbReference>
<dbReference type="GO" id="GO:0021556">
    <property type="term" value="P:central nervous system formation"/>
    <property type="evidence" value="ECO:0007669"/>
    <property type="project" value="TreeGrafter"/>
</dbReference>
<dbReference type="GO" id="GO:0008083">
    <property type="term" value="F:growth factor activity"/>
    <property type="evidence" value="ECO:0007669"/>
    <property type="project" value="TreeGrafter"/>
</dbReference>